<comment type="caution">
    <text evidence="5">The sequence shown here is derived from an EMBL/GenBank/DDBJ whole genome shotgun (WGS) entry which is preliminary data.</text>
</comment>
<evidence type="ECO:0000313" key="5">
    <source>
        <dbReference type="EMBL" id="ORW22916.1"/>
    </source>
</evidence>
<name>A0A1X1ZHX5_MYCNO</name>
<dbReference type="InterPro" id="IPR003430">
    <property type="entry name" value="Phenol_Hydrox"/>
</dbReference>
<keyword evidence="2" id="KW-0560">Oxidoreductase</keyword>
<dbReference type="InterPro" id="IPR012348">
    <property type="entry name" value="RNR-like"/>
</dbReference>
<dbReference type="EC" id="1.14.13.227" evidence="1"/>
<proteinExistence type="predicted"/>
<keyword evidence="6" id="KW-1185">Reference proteome</keyword>
<reference evidence="5 6" key="1">
    <citation type="submission" date="2016-01" db="EMBL/GenBank/DDBJ databases">
        <title>The new phylogeny of the genus Mycobacterium.</title>
        <authorList>
            <person name="Tarcisio F."/>
            <person name="Conor M."/>
            <person name="Antonella G."/>
            <person name="Elisabetta G."/>
            <person name="Giulia F.S."/>
            <person name="Sara T."/>
            <person name="Anna F."/>
            <person name="Clotilde B."/>
            <person name="Roberto B."/>
            <person name="Veronica D.S."/>
            <person name="Fabio R."/>
            <person name="Monica P."/>
            <person name="Olivier J."/>
            <person name="Enrico T."/>
            <person name="Nicola S."/>
        </authorList>
    </citation>
    <scope>NUCLEOTIDE SEQUENCE [LARGE SCALE GENOMIC DNA]</scope>
    <source>
        <strain evidence="5 6">DSM 44164</strain>
    </source>
</reference>
<protein>
    <recommendedName>
        <fullName evidence="1">propane 2-monooxygenase</fullName>
        <ecNumber evidence="1">1.14.13.227</ecNumber>
    </recommendedName>
</protein>
<dbReference type="Pfam" id="PF02332">
    <property type="entry name" value="Phenol_Hydrox"/>
    <property type="match status" value="1"/>
</dbReference>
<dbReference type="STRING" id="1782.AWC18_06345"/>
<dbReference type="InterPro" id="IPR009078">
    <property type="entry name" value="Ferritin-like_SF"/>
</dbReference>
<evidence type="ECO:0000256" key="2">
    <source>
        <dbReference type="ARBA" id="ARBA00023002"/>
    </source>
</evidence>
<evidence type="ECO:0000313" key="6">
    <source>
        <dbReference type="Proteomes" id="UP000193108"/>
    </source>
</evidence>
<comment type="catalytic activity">
    <reaction evidence="4">
        <text>propane + NADH + O2 + H(+) = propan-2-ol + NAD(+) + H2O</text>
        <dbReference type="Rhea" id="RHEA:49992"/>
        <dbReference type="ChEBI" id="CHEBI:15377"/>
        <dbReference type="ChEBI" id="CHEBI:15378"/>
        <dbReference type="ChEBI" id="CHEBI:15379"/>
        <dbReference type="ChEBI" id="CHEBI:17824"/>
        <dbReference type="ChEBI" id="CHEBI:32879"/>
        <dbReference type="ChEBI" id="CHEBI:57540"/>
        <dbReference type="ChEBI" id="CHEBI:57945"/>
        <dbReference type="EC" id="1.14.13.227"/>
    </reaction>
</comment>
<evidence type="ECO:0000256" key="1">
    <source>
        <dbReference type="ARBA" id="ARBA00012710"/>
    </source>
</evidence>
<dbReference type="GO" id="GO:0004497">
    <property type="term" value="F:monooxygenase activity"/>
    <property type="evidence" value="ECO:0007669"/>
    <property type="project" value="UniProtKB-KW"/>
</dbReference>
<dbReference type="SUPFAM" id="SSF47240">
    <property type="entry name" value="Ferritin-like"/>
    <property type="match status" value="1"/>
</dbReference>
<dbReference type="Proteomes" id="UP000193108">
    <property type="component" value="Unassembled WGS sequence"/>
</dbReference>
<organism evidence="5 6">
    <name type="scientific">Mycolicibacter nonchromogenicus</name>
    <name type="common">Mycobacterium nonchromogenicum</name>
    <dbReference type="NCBI Taxonomy" id="1782"/>
    <lineage>
        <taxon>Bacteria</taxon>
        <taxon>Bacillati</taxon>
        <taxon>Actinomycetota</taxon>
        <taxon>Actinomycetes</taxon>
        <taxon>Mycobacteriales</taxon>
        <taxon>Mycobacteriaceae</taxon>
        <taxon>Mycolicibacter</taxon>
    </lineage>
</organism>
<keyword evidence="3" id="KW-0503">Monooxygenase</keyword>
<evidence type="ECO:0000256" key="4">
    <source>
        <dbReference type="ARBA" id="ARBA00048941"/>
    </source>
</evidence>
<dbReference type="AlphaFoldDB" id="A0A1X1ZHX5"/>
<evidence type="ECO:0000256" key="3">
    <source>
        <dbReference type="ARBA" id="ARBA00023033"/>
    </source>
</evidence>
<sequence length="329" mass="36124">MTTFTDAYEDLTLHQQISPEADAVQGWPLHFPDGSPPLASESTAVRSQDWYGFRDPNQSVYVGWVASAHEAETALADGLARLREAASSGDVDSDWLRHGVAGVAAVLPYADRTYFRVLSRAQRLALSDTVTFALVFGAADALRHVEHAAAGRAVIEDIVGEEVFADVEGDWSAGEGWQPLRAAAEQLLATTDWVEALVAVNVILEPLLGDFLREHYLDSGARRHGDAYTAAATATWRSDSDRARRWTFALIDHLLADPVHGSANRAVIAEWADRWEWWAHRSVAALTAYLSQFSTTAVNLDQSWADLLQAYRQDVGDRWSPLLIADGAL</sequence>
<gene>
    <name evidence="5" type="ORF">AWC18_06345</name>
</gene>
<dbReference type="RefSeq" id="WP_085138104.1">
    <property type="nucleotide sequence ID" value="NZ_LQPI01000032.1"/>
</dbReference>
<accession>A0A1X1ZHX5</accession>
<dbReference type="Gene3D" id="1.10.620.20">
    <property type="entry name" value="Ribonucleotide Reductase, subunit A"/>
    <property type="match status" value="1"/>
</dbReference>
<dbReference type="EMBL" id="LQPI01000032">
    <property type="protein sequence ID" value="ORW22916.1"/>
    <property type="molecule type" value="Genomic_DNA"/>
</dbReference>